<keyword evidence="4" id="KW-0503">Monooxygenase</keyword>
<evidence type="ECO:0000256" key="3">
    <source>
        <dbReference type="ARBA" id="ARBA00023002"/>
    </source>
</evidence>
<dbReference type="AlphaFoldDB" id="A0A7T4R385"/>
<dbReference type="InterPro" id="IPR036661">
    <property type="entry name" value="Luciferase-like_sf"/>
</dbReference>
<dbReference type="Proteomes" id="UP000596063">
    <property type="component" value="Chromosome"/>
</dbReference>
<dbReference type="EMBL" id="CP066167">
    <property type="protein sequence ID" value="QQD19485.1"/>
    <property type="molecule type" value="Genomic_DNA"/>
</dbReference>
<dbReference type="KEGG" id="snan:I6N98_06450"/>
<proteinExistence type="predicted"/>
<dbReference type="PANTHER" id="PTHR42847">
    <property type="entry name" value="ALKANESULFONATE MONOOXYGENASE"/>
    <property type="match status" value="1"/>
</dbReference>
<dbReference type="Gene3D" id="3.20.20.30">
    <property type="entry name" value="Luciferase-like domain"/>
    <property type="match status" value="1"/>
</dbReference>
<evidence type="ECO:0000259" key="5">
    <source>
        <dbReference type="Pfam" id="PF00296"/>
    </source>
</evidence>
<dbReference type="Pfam" id="PF00296">
    <property type="entry name" value="Bac_luciferase"/>
    <property type="match status" value="1"/>
</dbReference>
<keyword evidence="7" id="KW-1185">Reference proteome</keyword>
<dbReference type="InterPro" id="IPR011251">
    <property type="entry name" value="Luciferase-like_dom"/>
</dbReference>
<feature type="domain" description="Luciferase-like" evidence="5">
    <location>
        <begin position="15"/>
        <end position="206"/>
    </location>
</feature>
<accession>A0A7T4R385</accession>
<dbReference type="InterPro" id="IPR019921">
    <property type="entry name" value="Lucif-like_OxRdtase_Rv2161c"/>
</dbReference>
<keyword evidence="2" id="KW-0288">FMN</keyword>
<dbReference type="NCBIfam" id="TIGR03619">
    <property type="entry name" value="F420_Rv2161c"/>
    <property type="match status" value="1"/>
</dbReference>
<dbReference type="GO" id="GO:0008726">
    <property type="term" value="F:alkanesulfonate monooxygenase activity"/>
    <property type="evidence" value="ECO:0007669"/>
    <property type="project" value="TreeGrafter"/>
</dbReference>
<dbReference type="GO" id="GO:0046306">
    <property type="term" value="P:alkanesulfonate catabolic process"/>
    <property type="evidence" value="ECO:0007669"/>
    <property type="project" value="TreeGrafter"/>
</dbReference>
<evidence type="ECO:0000256" key="2">
    <source>
        <dbReference type="ARBA" id="ARBA00022643"/>
    </source>
</evidence>
<organism evidence="6 7">
    <name type="scientific">Spongiibacter nanhainus</name>
    <dbReference type="NCBI Taxonomy" id="2794344"/>
    <lineage>
        <taxon>Bacteria</taxon>
        <taxon>Pseudomonadati</taxon>
        <taxon>Pseudomonadota</taxon>
        <taxon>Gammaproteobacteria</taxon>
        <taxon>Cellvibrionales</taxon>
        <taxon>Spongiibacteraceae</taxon>
        <taxon>Spongiibacter</taxon>
    </lineage>
</organism>
<keyword evidence="1" id="KW-0285">Flavoprotein</keyword>
<dbReference type="RefSeq" id="WP_198570969.1">
    <property type="nucleotide sequence ID" value="NZ_CP066167.1"/>
</dbReference>
<keyword evidence="3" id="KW-0560">Oxidoreductase</keyword>
<dbReference type="InterPro" id="IPR050172">
    <property type="entry name" value="SsuD_RutA_monooxygenase"/>
</dbReference>
<reference evidence="6 7" key="1">
    <citation type="submission" date="2020-12" db="EMBL/GenBank/DDBJ databases">
        <authorList>
            <person name="Shan Y."/>
        </authorList>
    </citation>
    <scope>NUCLEOTIDE SEQUENCE [LARGE SCALE GENOMIC DNA]</scope>
    <source>
        <strain evidence="7">csc3.9</strain>
    </source>
</reference>
<dbReference type="SUPFAM" id="SSF51679">
    <property type="entry name" value="Bacterial luciferase-like"/>
    <property type="match status" value="1"/>
</dbReference>
<evidence type="ECO:0000313" key="7">
    <source>
        <dbReference type="Proteomes" id="UP000596063"/>
    </source>
</evidence>
<name>A0A7T4R385_9GAMM</name>
<evidence type="ECO:0000256" key="1">
    <source>
        <dbReference type="ARBA" id="ARBA00022630"/>
    </source>
</evidence>
<evidence type="ECO:0000313" key="6">
    <source>
        <dbReference type="EMBL" id="QQD19485.1"/>
    </source>
</evidence>
<protein>
    <submittedName>
        <fullName evidence="6">LLM class F420-dependent oxidoreductase</fullName>
    </submittedName>
</protein>
<dbReference type="PANTHER" id="PTHR42847:SF4">
    <property type="entry name" value="ALKANESULFONATE MONOOXYGENASE-RELATED"/>
    <property type="match status" value="1"/>
</dbReference>
<gene>
    <name evidence="6" type="ORF">I6N98_06450</name>
</gene>
<evidence type="ECO:0000256" key="4">
    <source>
        <dbReference type="ARBA" id="ARBA00023033"/>
    </source>
</evidence>
<sequence length="303" mass="33244">MQINATLPFDRSDAAEEFFHMDAVREVGRTLEESGFAGGNVTDHPCPTARWLDAGGHDAQDPFVMLSLVAAVTTTLRLQTGILVLPYRNPFVVARAAATLDVFSGGRLTLGIGAGYMKGEYKALGIDFERRNELMDESLRAMKAAWTGENFSFEGEGFNARENRLRPMPVQRPHPPILAGGNSRRAIRRAVELADGWYPFFTPAALSSTARTASISDEQELAEAISYMRDYSAKVGREQAPEIFVASVTRPGQPWEPQAIVDKLGRLKELGATGAATHIDGRDRAEWCDNARRMGTDVIAKLD</sequence>